<comment type="pathway">
    <text evidence="4">Carbohydrate biosynthesis; gluconeogenesis.</text>
</comment>
<dbReference type="NCBIfam" id="TIGR00419">
    <property type="entry name" value="tim"/>
    <property type="match status" value="1"/>
</dbReference>
<dbReference type="GO" id="GO:0004807">
    <property type="term" value="F:triose-phosphate isomerase activity"/>
    <property type="evidence" value="ECO:0007669"/>
    <property type="project" value="UniProtKB-EC"/>
</dbReference>
<dbReference type="InterPro" id="IPR020861">
    <property type="entry name" value="Triosephosphate_isomerase_AS"/>
</dbReference>
<comment type="subunit">
    <text evidence="2">Homodimer.</text>
</comment>
<dbReference type="AlphaFoldDB" id="A0A059EX97"/>
<keyword evidence="4" id="KW-0324">Glycolysis</keyword>
<dbReference type="Gene3D" id="3.20.20.70">
    <property type="entry name" value="Aldolase class I"/>
    <property type="match status" value="1"/>
</dbReference>
<dbReference type="HOGENOM" id="CLU_024251_2_1_1"/>
<dbReference type="GO" id="GO:0006094">
    <property type="term" value="P:gluconeogenesis"/>
    <property type="evidence" value="ECO:0007669"/>
    <property type="project" value="UniProtKB-UniPathway"/>
</dbReference>
<organism evidence="5 6">
    <name type="scientific">Anncaliia algerae PRA339</name>
    <dbReference type="NCBI Taxonomy" id="1288291"/>
    <lineage>
        <taxon>Eukaryota</taxon>
        <taxon>Fungi</taxon>
        <taxon>Fungi incertae sedis</taxon>
        <taxon>Microsporidia</taxon>
        <taxon>Tubulinosematoidea</taxon>
        <taxon>Tubulinosematidae</taxon>
        <taxon>Anncaliia</taxon>
    </lineage>
</organism>
<name>A0A059EX97_9MICR</name>
<dbReference type="SUPFAM" id="SSF51351">
    <property type="entry name" value="Triosephosphate isomerase (TIM)"/>
    <property type="match status" value="1"/>
</dbReference>
<dbReference type="EMBL" id="KK365244">
    <property type="protein sequence ID" value="KCZ79643.1"/>
    <property type="molecule type" value="Genomic_DNA"/>
</dbReference>
<proteinExistence type="inferred from homology"/>
<keyword evidence="4" id="KW-0312">Gluconeogenesis</keyword>
<dbReference type="VEuPathDB" id="MicrosporidiaDB:H312_02969"/>
<evidence type="ECO:0000256" key="1">
    <source>
        <dbReference type="ARBA" id="ARBA00007422"/>
    </source>
</evidence>
<dbReference type="UniPathway" id="UPA00109">
    <property type="reaction ID" value="UER00189"/>
</dbReference>
<comment type="pathway">
    <text evidence="4">Carbohydrate degradation; glycolysis; D-glyceraldehyde 3-phosphate from glycerone phosphate: step 1/1.</text>
</comment>
<dbReference type="Proteomes" id="UP000030655">
    <property type="component" value="Unassembled WGS sequence"/>
</dbReference>
<evidence type="ECO:0000256" key="4">
    <source>
        <dbReference type="RuleBase" id="RU363013"/>
    </source>
</evidence>
<dbReference type="CDD" id="cd00311">
    <property type="entry name" value="TIM"/>
    <property type="match status" value="1"/>
</dbReference>
<keyword evidence="3 4" id="KW-0413">Isomerase</keyword>
<comment type="similarity">
    <text evidence="1 4">Belongs to the triosephosphate isomerase family.</text>
</comment>
<dbReference type="PANTHER" id="PTHR21139:SF2">
    <property type="entry name" value="TRIOSEPHOSPHATE ISOMERASE"/>
    <property type="match status" value="1"/>
</dbReference>
<dbReference type="InterPro" id="IPR035990">
    <property type="entry name" value="TIM_sf"/>
</dbReference>
<dbReference type="GO" id="GO:0006096">
    <property type="term" value="P:glycolytic process"/>
    <property type="evidence" value="ECO:0007669"/>
    <property type="project" value="UniProtKB-UniPathway"/>
</dbReference>
<dbReference type="InterPro" id="IPR013785">
    <property type="entry name" value="Aldolase_TIM"/>
</dbReference>
<dbReference type="PROSITE" id="PS00171">
    <property type="entry name" value="TIM_1"/>
    <property type="match status" value="1"/>
</dbReference>
<reference evidence="5 6" key="2">
    <citation type="submission" date="2014-03" db="EMBL/GenBank/DDBJ databases">
        <title>The Genome Sequence of Anncaliia algerae insect isolate PRA339.</title>
        <authorList>
            <consortium name="The Broad Institute Genome Sequencing Platform"/>
            <consortium name="The Broad Institute Genome Sequencing Center for Infectious Disease"/>
            <person name="Cuomo C."/>
            <person name="Becnel J."/>
            <person name="Sanscrainte N."/>
            <person name="Walker B."/>
            <person name="Young S.K."/>
            <person name="Zeng Q."/>
            <person name="Gargeya S."/>
            <person name="Fitzgerald M."/>
            <person name="Haas B."/>
            <person name="Abouelleil A."/>
            <person name="Alvarado L."/>
            <person name="Arachchi H.M."/>
            <person name="Berlin A.M."/>
            <person name="Chapman S.B."/>
            <person name="Dewar J."/>
            <person name="Goldberg J."/>
            <person name="Griggs A."/>
            <person name="Gujja S."/>
            <person name="Hansen M."/>
            <person name="Howarth C."/>
            <person name="Imamovic A."/>
            <person name="Larimer J."/>
            <person name="McCowan C."/>
            <person name="Murphy C."/>
            <person name="Neiman D."/>
            <person name="Pearson M."/>
            <person name="Priest M."/>
            <person name="Roberts A."/>
            <person name="Saif S."/>
            <person name="Shea T."/>
            <person name="Sisk P."/>
            <person name="Sykes S."/>
            <person name="Wortman J."/>
            <person name="Nusbaum C."/>
            <person name="Birren B."/>
        </authorList>
    </citation>
    <scope>NUCLEOTIDE SEQUENCE [LARGE SCALE GENOMIC DNA]</scope>
    <source>
        <strain evidence="5 6">PRA339</strain>
    </source>
</reference>
<gene>
    <name evidence="5" type="ORF">H312_02969</name>
</gene>
<dbReference type="PROSITE" id="PS51440">
    <property type="entry name" value="TIM_2"/>
    <property type="match status" value="1"/>
</dbReference>
<protein>
    <recommendedName>
        <fullName evidence="4">Triosephosphate isomerase</fullName>
        <ecNumber evidence="4">5.3.1.1</ecNumber>
    </recommendedName>
</protein>
<evidence type="ECO:0000256" key="2">
    <source>
        <dbReference type="ARBA" id="ARBA00011738"/>
    </source>
</evidence>
<dbReference type="PANTHER" id="PTHR21139">
    <property type="entry name" value="TRIOSEPHOSPHATE ISOMERASE"/>
    <property type="match status" value="1"/>
</dbReference>
<dbReference type="Pfam" id="PF00121">
    <property type="entry name" value="TIM"/>
    <property type="match status" value="1"/>
</dbReference>
<dbReference type="GO" id="GO:0046166">
    <property type="term" value="P:glyceraldehyde-3-phosphate biosynthetic process"/>
    <property type="evidence" value="ECO:0007669"/>
    <property type="project" value="TreeGrafter"/>
</dbReference>
<sequence length="229" mass="25751">MKYCYGNWKLNTSLKLTCMFSETPELKNVELGIAPSYPFIPIFKETLPSQVKIGAQNCSDKLKGAFTGEVSANMLQELEIDFIILGHSERRHVFLENNEIISEKIQICEKMNIKIIYCIGETLDQRNSQKTNEILKEQLNILNSLKNTIIAYEPVWAINTGVAAKKEDVAEAVKFIKENVKHLGNAKVLYGGSVNSKNCNEFTEICDGFLVGNASLTKEFFDIAKSLDN</sequence>
<reference evidence="6" key="1">
    <citation type="submission" date="2013-02" db="EMBL/GenBank/DDBJ databases">
        <authorList>
            <consortium name="The Broad Institute Genome Sequencing Platform"/>
            <person name="Cuomo C."/>
            <person name="Becnel J."/>
            <person name="Sanscrainte N."/>
            <person name="Walker B."/>
            <person name="Young S.K."/>
            <person name="Zeng Q."/>
            <person name="Gargeya S."/>
            <person name="Fitzgerald M."/>
            <person name="Haas B."/>
            <person name="Abouelleil A."/>
            <person name="Alvarado L."/>
            <person name="Arachchi H.M."/>
            <person name="Berlin A.M."/>
            <person name="Chapman S.B."/>
            <person name="Dewar J."/>
            <person name="Goldberg J."/>
            <person name="Griggs A."/>
            <person name="Gujja S."/>
            <person name="Hansen M."/>
            <person name="Howarth C."/>
            <person name="Imamovic A."/>
            <person name="Larimer J."/>
            <person name="McCowan C."/>
            <person name="Murphy C."/>
            <person name="Neiman D."/>
            <person name="Pearson M."/>
            <person name="Priest M."/>
            <person name="Roberts A."/>
            <person name="Saif S."/>
            <person name="Shea T."/>
            <person name="Sisk P."/>
            <person name="Sykes S."/>
            <person name="Wortman J."/>
            <person name="Nusbaum C."/>
            <person name="Birren B."/>
        </authorList>
    </citation>
    <scope>NUCLEOTIDE SEQUENCE [LARGE SCALE GENOMIC DNA]</scope>
    <source>
        <strain evidence="6">PRA339</strain>
    </source>
</reference>
<keyword evidence="6" id="KW-1185">Reference proteome</keyword>
<dbReference type="OrthoDB" id="6715177at2759"/>
<dbReference type="STRING" id="1288291.A0A059EX97"/>
<dbReference type="InterPro" id="IPR000652">
    <property type="entry name" value="Triosephosphate_isomerase"/>
</dbReference>
<evidence type="ECO:0000256" key="3">
    <source>
        <dbReference type="ARBA" id="ARBA00023235"/>
    </source>
</evidence>
<dbReference type="GO" id="GO:0019563">
    <property type="term" value="P:glycerol catabolic process"/>
    <property type="evidence" value="ECO:0007669"/>
    <property type="project" value="TreeGrafter"/>
</dbReference>
<dbReference type="GO" id="GO:0005829">
    <property type="term" value="C:cytosol"/>
    <property type="evidence" value="ECO:0007669"/>
    <property type="project" value="TreeGrafter"/>
</dbReference>
<dbReference type="UniPathway" id="UPA00138"/>
<evidence type="ECO:0000313" key="6">
    <source>
        <dbReference type="Proteomes" id="UP000030655"/>
    </source>
</evidence>
<accession>A0A059EX97</accession>
<evidence type="ECO:0000313" key="5">
    <source>
        <dbReference type="EMBL" id="KCZ79643.1"/>
    </source>
</evidence>
<comment type="catalytic activity">
    <reaction evidence="4">
        <text>D-glyceraldehyde 3-phosphate = dihydroxyacetone phosphate</text>
        <dbReference type="Rhea" id="RHEA:18585"/>
        <dbReference type="ChEBI" id="CHEBI:57642"/>
        <dbReference type="ChEBI" id="CHEBI:59776"/>
        <dbReference type="EC" id="5.3.1.1"/>
    </reaction>
</comment>
<dbReference type="EC" id="5.3.1.1" evidence="4"/>